<proteinExistence type="predicted"/>
<comment type="caution">
    <text evidence="2">The sequence shown here is derived from an EMBL/GenBank/DDBJ whole genome shotgun (WGS) entry which is preliminary data.</text>
</comment>
<accession>A0ABD0PZQ9</accession>
<evidence type="ECO:0000256" key="1">
    <source>
        <dbReference type="SAM" id="MobiDB-lite"/>
    </source>
</evidence>
<name>A0ABD0PZQ9_CIRMR</name>
<reference evidence="2 3" key="1">
    <citation type="submission" date="2024-05" db="EMBL/GenBank/DDBJ databases">
        <title>Genome sequencing and assembly of Indian major carp, Cirrhinus mrigala (Hamilton, 1822).</title>
        <authorList>
            <person name="Mohindra V."/>
            <person name="Chowdhury L.M."/>
            <person name="Lal K."/>
            <person name="Jena J.K."/>
        </authorList>
    </citation>
    <scope>NUCLEOTIDE SEQUENCE [LARGE SCALE GENOMIC DNA]</scope>
    <source>
        <strain evidence="2">CM1030</strain>
        <tissue evidence="2">Blood</tissue>
    </source>
</reference>
<evidence type="ECO:0000313" key="3">
    <source>
        <dbReference type="Proteomes" id="UP001529510"/>
    </source>
</evidence>
<evidence type="ECO:0000313" key="2">
    <source>
        <dbReference type="EMBL" id="KAL0179524.1"/>
    </source>
</evidence>
<dbReference type="Proteomes" id="UP001529510">
    <property type="component" value="Unassembled WGS sequence"/>
</dbReference>
<feature type="non-terminal residue" evidence="2">
    <location>
        <position position="64"/>
    </location>
</feature>
<gene>
    <name evidence="2" type="ORF">M9458_024966</name>
</gene>
<feature type="compositionally biased region" description="Low complexity" evidence="1">
    <location>
        <begin position="1"/>
        <end position="11"/>
    </location>
</feature>
<dbReference type="EMBL" id="JAMKFB020000012">
    <property type="protein sequence ID" value="KAL0179524.1"/>
    <property type="molecule type" value="Genomic_DNA"/>
</dbReference>
<sequence length="64" mass="6099">PNHMGSNSSSNNGGGGGGQGPGVVSGAMPPGSVPAGTAPGRATCSFTPTLAAHFNENLIKHVQG</sequence>
<keyword evidence="3" id="KW-1185">Reference proteome</keyword>
<dbReference type="AlphaFoldDB" id="A0ABD0PZQ9"/>
<feature type="compositionally biased region" description="Gly residues" evidence="1">
    <location>
        <begin position="12"/>
        <end position="23"/>
    </location>
</feature>
<feature type="region of interest" description="Disordered" evidence="1">
    <location>
        <begin position="1"/>
        <end position="45"/>
    </location>
</feature>
<protein>
    <submittedName>
        <fullName evidence="2">Uncharacterized protein</fullName>
    </submittedName>
</protein>
<organism evidence="2 3">
    <name type="scientific">Cirrhinus mrigala</name>
    <name type="common">Mrigala</name>
    <dbReference type="NCBI Taxonomy" id="683832"/>
    <lineage>
        <taxon>Eukaryota</taxon>
        <taxon>Metazoa</taxon>
        <taxon>Chordata</taxon>
        <taxon>Craniata</taxon>
        <taxon>Vertebrata</taxon>
        <taxon>Euteleostomi</taxon>
        <taxon>Actinopterygii</taxon>
        <taxon>Neopterygii</taxon>
        <taxon>Teleostei</taxon>
        <taxon>Ostariophysi</taxon>
        <taxon>Cypriniformes</taxon>
        <taxon>Cyprinidae</taxon>
        <taxon>Labeoninae</taxon>
        <taxon>Labeonini</taxon>
        <taxon>Cirrhinus</taxon>
    </lineage>
</organism>
<feature type="non-terminal residue" evidence="2">
    <location>
        <position position="1"/>
    </location>
</feature>